<dbReference type="InterPro" id="IPR007315">
    <property type="entry name" value="PIG-V/Gpi18"/>
</dbReference>
<evidence type="ECO:0000256" key="10">
    <source>
        <dbReference type="SAM" id="Phobius"/>
    </source>
</evidence>
<evidence type="ECO:0000256" key="6">
    <source>
        <dbReference type="ARBA" id="ARBA00022692"/>
    </source>
</evidence>
<evidence type="ECO:0008006" key="13">
    <source>
        <dbReference type="Google" id="ProtNLM"/>
    </source>
</evidence>
<keyword evidence="4" id="KW-0328">Glycosyltransferase</keyword>
<reference evidence="11 12" key="1">
    <citation type="submission" date="2018-02" db="EMBL/GenBank/DDBJ databases">
        <title>Genomic Reconstructions from Amazon Rainforest and Pasture Soil Reveal Novel Insights into the Physiology of Candidate Phyla in Tropical Sites.</title>
        <authorList>
            <person name="Kroeger M.E."/>
            <person name="Delmont T."/>
            <person name="Eren A.M."/>
            <person name="Guo J."/>
            <person name="Meyer K.M."/>
            <person name="Khan K."/>
            <person name="Rodrigues J.L.M."/>
            <person name="Bohannan B.J.M."/>
            <person name="Tringe S."/>
            <person name="Borges C.D."/>
            <person name="Tiedje J."/>
            <person name="Tsai S.M."/>
            <person name="Nusslein K."/>
        </authorList>
    </citation>
    <scope>NUCLEOTIDE SEQUENCE [LARGE SCALE GENOMIC DNA]</scope>
    <source>
        <strain evidence="11">Amazon FNV 2010 28 9</strain>
    </source>
</reference>
<keyword evidence="5" id="KW-0808">Transferase</keyword>
<dbReference type="GO" id="GO:0016020">
    <property type="term" value="C:membrane"/>
    <property type="evidence" value="ECO:0007669"/>
    <property type="project" value="GOC"/>
</dbReference>
<evidence type="ECO:0000313" key="12">
    <source>
        <dbReference type="Proteomes" id="UP000246104"/>
    </source>
</evidence>
<keyword evidence="3" id="KW-0337">GPI-anchor biosynthesis</keyword>
<gene>
    <name evidence="11" type="ORF">C5B42_02335</name>
</gene>
<dbReference type="GO" id="GO:0006506">
    <property type="term" value="P:GPI anchor biosynthetic process"/>
    <property type="evidence" value="ECO:0007669"/>
    <property type="project" value="UniProtKB-UniPathway"/>
</dbReference>
<evidence type="ECO:0000313" key="11">
    <source>
        <dbReference type="EMBL" id="PWU23611.1"/>
    </source>
</evidence>
<name>A0A317JQE1_9BACT</name>
<dbReference type="PANTHER" id="PTHR12468">
    <property type="entry name" value="GPI MANNOSYLTRANSFERASE 2"/>
    <property type="match status" value="1"/>
</dbReference>
<dbReference type="GO" id="GO:0004376">
    <property type="term" value="F:GPI mannosyltransferase activity"/>
    <property type="evidence" value="ECO:0007669"/>
    <property type="project" value="InterPro"/>
</dbReference>
<evidence type="ECO:0000256" key="8">
    <source>
        <dbReference type="ARBA" id="ARBA00022989"/>
    </source>
</evidence>
<feature type="transmembrane region" description="Helical" evidence="10">
    <location>
        <begin position="44"/>
        <end position="63"/>
    </location>
</feature>
<dbReference type="GO" id="GO:0000009">
    <property type="term" value="F:alpha-1,6-mannosyltransferase activity"/>
    <property type="evidence" value="ECO:0007669"/>
    <property type="project" value="InterPro"/>
</dbReference>
<feature type="transmembrane region" description="Helical" evidence="10">
    <location>
        <begin position="111"/>
        <end position="132"/>
    </location>
</feature>
<accession>A0A317JQE1</accession>
<feature type="transmembrane region" description="Helical" evidence="10">
    <location>
        <begin position="383"/>
        <end position="407"/>
    </location>
</feature>
<feature type="transmembrane region" description="Helical" evidence="10">
    <location>
        <begin position="336"/>
        <end position="352"/>
    </location>
</feature>
<feature type="transmembrane region" description="Helical" evidence="10">
    <location>
        <begin position="310"/>
        <end position="329"/>
    </location>
</feature>
<keyword evidence="6 10" id="KW-0812">Transmembrane</keyword>
<dbReference type="PANTHER" id="PTHR12468:SF2">
    <property type="entry name" value="GPI MANNOSYLTRANSFERASE 2"/>
    <property type="match status" value="1"/>
</dbReference>
<protein>
    <recommendedName>
        <fullName evidence="13">Glycosyltransferase RgtA/B/C/D-like domain-containing protein</fullName>
    </recommendedName>
</protein>
<comment type="pathway">
    <text evidence="2">Glycolipid biosynthesis; glycosylphosphatidylinositol-anchor biosynthesis.</text>
</comment>
<feature type="transmembrane region" description="Helical" evidence="10">
    <location>
        <begin position="84"/>
        <end position="105"/>
    </location>
</feature>
<evidence type="ECO:0000256" key="7">
    <source>
        <dbReference type="ARBA" id="ARBA00022824"/>
    </source>
</evidence>
<feature type="transmembrane region" description="Helical" evidence="10">
    <location>
        <begin position="243"/>
        <end position="263"/>
    </location>
</feature>
<dbReference type="UniPathway" id="UPA00196"/>
<dbReference type="AlphaFoldDB" id="A0A317JQE1"/>
<sequence>MNKKKTSFVRPHVRLIIAAFFVWRIVLFGVAANADRFLPYKPTFPYADVFLVTTNLPRFIYSFGNFDGVHYLSIAREGYLARNYIQAFFPVYPLIFLHTLHFLTPTPLGDFLWAQLISNGSFLGFLILFYLFVRREKSEKTALYATLSYLLFPTSLFFGSIYTESLFMLLLVATLILAQQKKWLLASICASIASATRVIGIFLVPLLLIELFESSLKGKKLTFSLSIITQEILLFIQTQWKRILMIGIVGSLGLLIYIGFLQFQFHDALYFDHVESAFGGGRQSTIVLYPQVFYRATKILITARPFDLKYTTYIQEFIAGTLGLLFLLWSFRKTKYSYALFSLFAFFIPITTGTFSSMLRYILPCFPLFIWMGMFFEKKRTFAIAWFAISILWLVFNTLLFVQGYYIA</sequence>
<keyword evidence="8 10" id="KW-1133">Transmembrane helix</keyword>
<evidence type="ECO:0000256" key="2">
    <source>
        <dbReference type="ARBA" id="ARBA00004687"/>
    </source>
</evidence>
<evidence type="ECO:0000256" key="9">
    <source>
        <dbReference type="ARBA" id="ARBA00023136"/>
    </source>
</evidence>
<comment type="caution">
    <text evidence="11">The sequence shown here is derived from an EMBL/GenBank/DDBJ whole genome shotgun (WGS) entry which is preliminary data.</text>
</comment>
<evidence type="ECO:0000256" key="3">
    <source>
        <dbReference type="ARBA" id="ARBA00022502"/>
    </source>
</evidence>
<feature type="transmembrane region" description="Helical" evidence="10">
    <location>
        <begin position="144"/>
        <end position="177"/>
    </location>
</feature>
<organism evidence="11 12">
    <name type="scientific">Candidatus Cerribacteria bacterium 'Amazon FNV 2010 28 9'</name>
    <dbReference type="NCBI Taxonomy" id="2081795"/>
    <lineage>
        <taxon>Bacteria</taxon>
        <taxon>Candidatus Cerribacteria</taxon>
    </lineage>
</organism>
<feature type="transmembrane region" description="Helical" evidence="10">
    <location>
        <begin position="12"/>
        <end position="32"/>
    </location>
</feature>
<dbReference type="EMBL" id="PSRQ01000028">
    <property type="protein sequence ID" value="PWU23611.1"/>
    <property type="molecule type" value="Genomic_DNA"/>
</dbReference>
<dbReference type="GO" id="GO:0031501">
    <property type="term" value="C:mannosyltransferase complex"/>
    <property type="evidence" value="ECO:0007669"/>
    <property type="project" value="TreeGrafter"/>
</dbReference>
<evidence type="ECO:0000256" key="4">
    <source>
        <dbReference type="ARBA" id="ARBA00022676"/>
    </source>
</evidence>
<keyword evidence="7" id="KW-0256">Endoplasmic reticulum</keyword>
<evidence type="ECO:0000256" key="5">
    <source>
        <dbReference type="ARBA" id="ARBA00022679"/>
    </source>
</evidence>
<comment type="subcellular location">
    <subcellularLocation>
        <location evidence="1">Endoplasmic reticulum membrane</location>
        <topology evidence="1">Multi-pass membrane protein</topology>
    </subcellularLocation>
</comment>
<keyword evidence="9 10" id="KW-0472">Membrane</keyword>
<evidence type="ECO:0000256" key="1">
    <source>
        <dbReference type="ARBA" id="ARBA00004477"/>
    </source>
</evidence>
<dbReference type="Proteomes" id="UP000246104">
    <property type="component" value="Unassembled WGS sequence"/>
</dbReference>
<proteinExistence type="predicted"/>
<feature type="transmembrane region" description="Helical" evidence="10">
    <location>
        <begin position="183"/>
        <end position="209"/>
    </location>
</feature>